<dbReference type="OrthoDB" id="1875751at2759"/>
<feature type="compositionally biased region" description="Low complexity" evidence="4">
    <location>
        <begin position="118"/>
        <end position="129"/>
    </location>
</feature>
<feature type="region of interest" description="Disordered" evidence="4">
    <location>
        <begin position="94"/>
        <end position="129"/>
    </location>
</feature>
<dbReference type="SUPFAM" id="SSF54928">
    <property type="entry name" value="RNA-binding domain, RBD"/>
    <property type="match status" value="2"/>
</dbReference>
<evidence type="ECO:0000313" key="6">
    <source>
        <dbReference type="EMBL" id="ONK64845.1"/>
    </source>
</evidence>
<dbReference type="PANTHER" id="PTHR48032:SF12">
    <property type="entry name" value="RRM DOMAIN-CONTAINING PROTEIN"/>
    <property type="match status" value="1"/>
</dbReference>
<protein>
    <recommendedName>
        <fullName evidence="5">RRM domain-containing protein</fullName>
    </recommendedName>
</protein>
<dbReference type="GO" id="GO:0003729">
    <property type="term" value="F:mRNA binding"/>
    <property type="evidence" value="ECO:0007669"/>
    <property type="project" value="TreeGrafter"/>
</dbReference>
<organism evidence="6 7">
    <name type="scientific">Asparagus officinalis</name>
    <name type="common">Garden asparagus</name>
    <dbReference type="NCBI Taxonomy" id="4686"/>
    <lineage>
        <taxon>Eukaryota</taxon>
        <taxon>Viridiplantae</taxon>
        <taxon>Streptophyta</taxon>
        <taxon>Embryophyta</taxon>
        <taxon>Tracheophyta</taxon>
        <taxon>Spermatophyta</taxon>
        <taxon>Magnoliopsida</taxon>
        <taxon>Liliopsida</taxon>
        <taxon>Asparagales</taxon>
        <taxon>Asparagaceae</taxon>
        <taxon>Asparagoideae</taxon>
        <taxon>Asparagus</taxon>
    </lineage>
</organism>
<dbReference type="Gramene" id="ONK64845">
    <property type="protein sequence ID" value="ONK64845"/>
    <property type="gene ID" value="A4U43_C07F30580"/>
</dbReference>
<dbReference type="Gene3D" id="3.30.70.330">
    <property type="match status" value="2"/>
</dbReference>
<feature type="domain" description="RRM" evidence="5">
    <location>
        <begin position="138"/>
        <end position="215"/>
    </location>
</feature>
<proteinExistence type="predicted"/>
<dbReference type="Proteomes" id="UP000243459">
    <property type="component" value="Chromosome 7"/>
</dbReference>
<reference evidence="7" key="1">
    <citation type="journal article" date="2017" name="Nat. Commun.">
        <title>The asparagus genome sheds light on the origin and evolution of a young Y chromosome.</title>
        <authorList>
            <person name="Harkess A."/>
            <person name="Zhou J."/>
            <person name="Xu C."/>
            <person name="Bowers J.E."/>
            <person name="Van der Hulst R."/>
            <person name="Ayyampalayam S."/>
            <person name="Mercati F."/>
            <person name="Riccardi P."/>
            <person name="McKain M.R."/>
            <person name="Kakrana A."/>
            <person name="Tang H."/>
            <person name="Ray J."/>
            <person name="Groenendijk J."/>
            <person name="Arikit S."/>
            <person name="Mathioni S.M."/>
            <person name="Nakano M."/>
            <person name="Shan H."/>
            <person name="Telgmann-Rauber A."/>
            <person name="Kanno A."/>
            <person name="Yue Z."/>
            <person name="Chen H."/>
            <person name="Li W."/>
            <person name="Chen Y."/>
            <person name="Xu X."/>
            <person name="Zhang Y."/>
            <person name="Luo S."/>
            <person name="Chen H."/>
            <person name="Gao J."/>
            <person name="Mao Z."/>
            <person name="Pires J.C."/>
            <person name="Luo M."/>
            <person name="Kudrna D."/>
            <person name="Wing R.A."/>
            <person name="Meyers B.C."/>
            <person name="Yi K."/>
            <person name="Kong H."/>
            <person name="Lavrijsen P."/>
            <person name="Sunseri F."/>
            <person name="Falavigna A."/>
            <person name="Ye Y."/>
            <person name="Leebens-Mack J.H."/>
            <person name="Chen G."/>
        </authorList>
    </citation>
    <scope>NUCLEOTIDE SEQUENCE [LARGE SCALE GENOMIC DNA]</scope>
    <source>
        <strain evidence="7">cv. DH0086</strain>
    </source>
</reference>
<evidence type="ECO:0000313" key="7">
    <source>
        <dbReference type="Proteomes" id="UP000243459"/>
    </source>
</evidence>
<gene>
    <name evidence="6" type="ORF">A4U43_C07F30580</name>
</gene>
<evidence type="ECO:0000256" key="1">
    <source>
        <dbReference type="ARBA" id="ARBA00022737"/>
    </source>
</evidence>
<feature type="compositionally biased region" description="Basic and acidic residues" evidence="4">
    <location>
        <begin position="370"/>
        <end position="380"/>
    </location>
</feature>
<dbReference type="SMART" id="SM00360">
    <property type="entry name" value="RRM"/>
    <property type="match status" value="2"/>
</dbReference>
<dbReference type="Pfam" id="PF00076">
    <property type="entry name" value="RRM_1"/>
    <property type="match status" value="2"/>
</dbReference>
<accession>A0A5P1EG23</accession>
<evidence type="ECO:0000256" key="2">
    <source>
        <dbReference type="ARBA" id="ARBA00022884"/>
    </source>
</evidence>
<evidence type="ECO:0000259" key="5">
    <source>
        <dbReference type="PROSITE" id="PS50102"/>
    </source>
</evidence>
<dbReference type="InterPro" id="IPR012677">
    <property type="entry name" value="Nucleotide-bd_a/b_plait_sf"/>
</dbReference>
<evidence type="ECO:0000256" key="3">
    <source>
        <dbReference type="PROSITE-ProRule" id="PRU00176"/>
    </source>
</evidence>
<dbReference type="InterPro" id="IPR000504">
    <property type="entry name" value="RRM_dom"/>
</dbReference>
<keyword evidence="7" id="KW-1185">Reference proteome</keyword>
<dbReference type="PROSITE" id="PS50102">
    <property type="entry name" value="RRM"/>
    <property type="match status" value="2"/>
</dbReference>
<keyword evidence="2 3" id="KW-0694">RNA-binding</keyword>
<dbReference type="InterPro" id="IPR035979">
    <property type="entry name" value="RBD_domain_sf"/>
</dbReference>
<sequence length="380" mass="41971">METSSSNSAPNFSPESTKLFVGGINERFKEEEIRDYFTEFGEVKEVVVVKDRVTGNVRGFGFVEFLDPDSAEKALKVKEHAIGELKIDVKRARPRTEQRQNYPSPRCQYSMHSDHENSGLSSNTSNNYYNNGNPTKLKKIFVGGLSSNITKDEFKSYFEKFGKIVDVVIMYDSSTQRPRGFGFITFDSVEAVDCVLEKKFHVLNNKNVEVKIAVPKGSNNQTNFSDSNGNLDNGRGSALNNHQRDYYPSYSLRYGFYPGYATPPVPGFFYGAAGNGGGYGPYGGISYGTPYGRIPWSGQGTMSARNGQEMVSARSPVPYGYTVFNVGFGGYSGMPSVGYHGYVWSGDDKSNPTDNDVRITNHSNGTEDVGSEKLESPQVS</sequence>
<feature type="region of interest" description="Disordered" evidence="4">
    <location>
        <begin position="351"/>
        <end position="380"/>
    </location>
</feature>
<keyword evidence="1" id="KW-0677">Repeat</keyword>
<dbReference type="GO" id="GO:0006417">
    <property type="term" value="P:regulation of translation"/>
    <property type="evidence" value="ECO:0007669"/>
    <property type="project" value="TreeGrafter"/>
</dbReference>
<feature type="domain" description="RRM" evidence="5">
    <location>
        <begin position="17"/>
        <end position="94"/>
    </location>
</feature>
<evidence type="ECO:0000256" key="4">
    <source>
        <dbReference type="SAM" id="MobiDB-lite"/>
    </source>
</evidence>
<dbReference type="PANTHER" id="PTHR48032">
    <property type="entry name" value="RNA-BINDING PROTEIN MUSASHI HOMOLOG RBP6"/>
    <property type="match status" value="1"/>
</dbReference>
<dbReference type="AlphaFoldDB" id="A0A5P1EG23"/>
<dbReference type="EMBL" id="CM007387">
    <property type="protein sequence ID" value="ONK64845.1"/>
    <property type="molecule type" value="Genomic_DNA"/>
</dbReference>
<name>A0A5P1EG23_ASPOF</name>